<evidence type="ECO:0000259" key="2">
    <source>
        <dbReference type="Pfam" id="PF10419"/>
    </source>
</evidence>
<keyword evidence="4" id="KW-1185">Reference proteome</keyword>
<dbReference type="PANTHER" id="PTHR21860">
    <property type="entry name" value="TRANSCRIPTION INITIATION FACTOR IIIC TFIIIC , POLYPEPTIDE 6-RELATED"/>
    <property type="match status" value="1"/>
</dbReference>
<dbReference type="InterPro" id="IPR042771">
    <property type="entry name" value="GTF3C6-like"/>
</dbReference>
<feature type="compositionally biased region" description="Polar residues" evidence="1">
    <location>
        <begin position="153"/>
        <end position="175"/>
    </location>
</feature>
<feature type="domain" description="Transcription factor TFIIIC triple barrel" evidence="2">
    <location>
        <begin position="2"/>
        <end position="99"/>
    </location>
</feature>
<dbReference type="InterPro" id="IPR019481">
    <property type="entry name" value="TFIIIC_triple_barrel"/>
</dbReference>
<feature type="region of interest" description="Disordered" evidence="1">
    <location>
        <begin position="153"/>
        <end position="203"/>
    </location>
</feature>
<dbReference type="Gene3D" id="2.60.40.4370">
    <property type="match status" value="1"/>
</dbReference>
<comment type="caution">
    <text evidence="3">The sequence shown here is derived from an EMBL/GenBank/DDBJ whole genome shotgun (WGS) entry which is preliminary data.</text>
</comment>
<reference evidence="3" key="1">
    <citation type="journal article" date="2023" name="Mol. Biol. Evol.">
        <title>Third-Generation Sequencing Reveals the Adaptive Role of the Epigenome in Three Deep-Sea Polychaetes.</title>
        <authorList>
            <person name="Perez M."/>
            <person name="Aroh O."/>
            <person name="Sun Y."/>
            <person name="Lan Y."/>
            <person name="Juniper S.K."/>
            <person name="Young C.R."/>
            <person name="Angers B."/>
            <person name="Qian P.Y."/>
        </authorList>
    </citation>
    <scope>NUCLEOTIDE SEQUENCE</scope>
    <source>
        <strain evidence="3">P08H-3</strain>
    </source>
</reference>
<dbReference type="PANTHER" id="PTHR21860:SF2">
    <property type="entry name" value="GENERAL TRANSCRIPTION FACTOR 3C POLYPEPTIDE 6"/>
    <property type="match status" value="1"/>
</dbReference>
<dbReference type="EMBL" id="JAODUP010000766">
    <property type="protein sequence ID" value="KAK2144339.1"/>
    <property type="molecule type" value="Genomic_DNA"/>
</dbReference>
<dbReference type="Pfam" id="PF10419">
    <property type="entry name" value="TFIIIC_sub6"/>
    <property type="match status" value="1"/>
</dbReference>
<dbReference type="GO" id="GO:0000127">
    <property type="term" value="C:transcription factor TFIIIC complex"/>
    <property type="evidence" value="ECO:0007669"/>
    <property type="project" value="TreeGrafter"/>
</dbReference>
<organism evidence="3 4">
    <name type="scientific">Paralvinella palmiformis</name>
    <dbReference type="NCBI Taxonomy" id="53620"/>
    <lineage>
        <taxon>Eukaryota</taxon>
        <taxon>Metazoa</taxon>
        <taxon>Spiralia</taxon>
        <taxon>Lophotrochozoa</taxon>
        <taxon>Annelida</taxon>
        <taxon>Polychaeta</taxon>
        <taxon>Sedentaria</taxon>
        <taxon>Canalipalpata</taxon>
        <taxon>Terebellida</taxon>
        <taxon>Terebelliformia</taxon>
        <taxon>Alvinellidae</taxon>
        <taxon>Paralvinella</taxon>
    </lineage>
</organism>
<name>A0AAD9MVB7_9ANNE</name>
<feature type="compositionally biased region" description="Polar residues" evidence="1">
    <location>
        <begin position="119"/>
        <end position="130"/>
    </location>
</feature>
<protein>
    <recommendedName>
        <fullName evidence="2">Transcription factor TFIIIC triple barrel domain-containing protein</fullName>
    </recommendedName>
</protein>
<feature type="non-terminal residue" evidence="3">
    <location>
        <position position="1"/>
    </location>
</feature>
<proteinExistence type="predicted"/>
<feature type="compositionally biased region" description="Basic and acidic residues" evidence="1">
    <location>
        <begin position="97"/>
        <end position="118"/>
    </location>
</feature>
<dbReference type="AlphaFoldDB" id="A0AAD9MVB7"/>
<sequence length="203" mass="23008">EMLIMVDMHGIIESDWETHIGSKCKIVGIDTEEPLLQLDRYIFTGKYEDIPGTALLFEGVILIVYLLQGDTRGDEEANRIYKYRYRTHKRLVMRRAFLKEKDPEEERKSEDQKGDGSKSDQNPSKTNTVVDSEPAECHNIQPTEHCTDLSHCDQVQTSPSQCEPCHTNSSCSNQPPMNPVDFVSESAQPPSRTLEMEISSEGS</sequence>
<dbReference type="Proteomes" id="UP001208570">
    <property type="component" value="Unassembled WGS sequence"/>
</dbReference>
<gene>
    <name evidence="3" type="ORF">LSH36_766g02007</name>
</gene>
<feature type="region of interest" description="Disordered" evidence="1">
    <location>
        <begin position="96"/>
        <end position="133"/>
    </location>
</feature>
<evidence type="ECO:0000313" key="4">
    <source>
        <dbReference type="Proteomes" id="UP001208570"/>
    </source>
</evidence>
<dbReference type="GO" id="GO:0006383">
    <property type="term" value="P:transcription by RNA polymerase III"/>
    <property type="evidence" value="ECO:0007669"/>
    <property type="project" value="InterPro"/>
</dbReference>
<evidence type="ECO:0000256" key="1">
    <source>
        <dbReference type="SAM" id="MobiDB-lite"/>
    </source>
</evidence>
<accession>A0AAD9MVB7</accession>
<evidence type="ECO:0000313" key="3">
    <source>
        <dbReference type="EMBL" id="KAK2144339.1"/>
    </source>
</evidence>